<dbReference type="RefSeq" id="WP_263984093.1">
    <property type="nucleotide sequence ID" value="NZ_CP024786.1"/>
</dbReference>
<accession>A0A2K8T5J2</accession>
<dbReference type="Proteomes" id="UP000232003">
    <property type="component" value="Plasmid pNFSY01"/>
</dbReference>
<dbReference type="EMBL" id="CP024786">
    <property type="protein sequence ID" value="AUB42972.1"/>
    <property type="molecule type" value="Genomic_DNA"/>
</dbReference>
<keyword evidence="1" id="KW-0614">Plasmid</keyword>
<geneLocation type="plasmid" evidence="2">
    <name>pnfsy01</name>
</geneLocation>
<dbReference type="AlphaFoldDB" id="A0A2K8T5J2"/>
<proteinExistence type="predicted"/>
<reference evidence="1 2" key="1">
    <citation type="submission" date="2017-11" db="EMBL/GenBank/DDBJ databases">
        <title>Complete genome of a free-living desiccation-tolerant cyanobacterium and its photosynthetic adaptation to extreme terrestrial habitat.</title>
        <authorList>
            <person name="Shang J."/>
        </authorList>
    </citation>
    <scope>NUCLEOTIDE SEQUENCE [LARGE SCALE GENOMIC DNA]</scope>
    <source>
        <strain evidence="1 2">CCNUN1</strain>
        <plasmid evidence="2">pnfsy01</plasmid>
    </source>
</reference>
<protein>
    <submittedName>
        <fullName evidence="1">Uncharacterized protein</fullName>
    </submittedName>
</protein>
<gene>
    <name evidence="1" type="ORF">COO91_09126</name>
</gene>
<evidence type="ECO:0000313" key="1">
    <source>
        <dbReference type="EMBL" id="AUB42972.1"/>
    </source>
</evidence>
<dbReference type="KEGG" id="nfl:COO91_09126"/>
<name>A0A2K8T5J2_9NOSO</name>
<organism evidence="1 2">
    <name type="scientific">Nostoc flagelliforme CCNUN1</name>
    <dbReference type="NCBI Taxonomy" id="2038116"/>
    <lineage>
        <taxon>Bacteria</taxon>
        <taxon>Bacillati</taxon>
        <taxon>Cyanobacteriota</taxon>
        <taxon>Cyanophyceae</taxon>
        <taxon>Nostocales</taxon>
        <taxon>Nostocaceae</taxon>
        <taxon>Nostoc</taxon>
    </lineage>
</organism>
<sequence length="51" mass="5745">MSPAHLALFLGHRLDATAPIICYGWAENRQYSRTCRLFADTSDSSNTKFLP</sequence>
<keyword evidence="2" id="KW-1185">Reference proteome</keyword>
<evidence type="ECO:0000313" key="2">
    <source>
        <dbReference type="Proteomes" id="UP000232003"/>
    </source>
</evidence>